<dbReference type="InterPro" id="IPR012337">
    <property type="entry name" value="RNaseH-like_sf"/>
</dbReference>
<feature type="domain" description="Integrase catalytic" evidence="1">
    <location>
        <begin position="1"/>
        <end position="129"/>
    </location>
</feature>
<organism evidence="2 3">
    <name type="scientific">Lolium multiflorum</name>
    <name type="common">Italian ryegrass</name>
    <name type="synonym">Lolium perenne subsp. multiflorum</name>
    <dbReference type="NCBI Taxonomy" id="4521"/>
    <lineage>
        <taxon>Eukaryota</taxon>
        <taxon>Viridiplantae</taxon>
        <taxon>Streptophyta</taxon>
        <taxon>Embryophyta</taxon>
        <taxon>Tracheophyta</taxon>
        <taxon>Spermatophyta</taxon>
        <taxon>Magnoliopsida</taxon>
        <taxon>Liliopsida</taxon>
        <taxon>Poales</taxon>
        <taxon>Poaceae</taxon>
        <taxon>BOP clade</taxon>
        <taxon>Pooideae</taxon>
        <taxon>Poodae</taxon>
        <taxon>Poeae</taxon>
        <taxon>Poeae Chloroplast Group 2 (Poeae type)</taxon>
        <taxon>Loliodinae</taxon>
        <taxon>Loliinae</taxon>
        <taxon>Lolium</taxon>
    </lineage>
</organism>
<proteinExistence type="predicted"/>
<dbReference type="Gene3D" id="3.30.420.10">
    <property type="entry name" value="Ribonuclease H-like superfamily/Ribonuclease H"/>
    <property type="match status" value="1"/>
</dbReference>
<evidence type="ECO:0000259" key="1">
    <source>
        <dbReference type="PROSITE" id="PS50994"/>
    </source>
</evidence>
<dbReference type="GO" id="GO:0003676">
    <property type="term" value="F:nucleic acid binding"/>
    <property type="evidence" value="ECO:0007669"/>
    <property type="project" value="InterPro"/>
</dbReference>
<sequence>MWLELLTSKDEAFDRFKKVQAMAEAEGRCKLRAFRSDRGGKFNSMDFRRHCEERGVKHYTTAPYSPQQNGVVERRNQSVVEMARCLIKSMGLPPYFWAEAVVTAVYILNRAPTRSLEGVTPYEACDARAGNQRRLSFLQASEHRKAPEGSTGAQPLGGAAKGWAPLWCGPTRAPPRLPFRLLKDSVAKTLRRSTKREKTAHDRGQEYVFRHAAGTGVPEGFSIDTTAIFIAVSYDEEGVVLPRG</sequence>
<evidence type="ECO:0000313" key="3">
    <source>
        <dbReference type="Proteomes" id="UP001231189"/>
    </source>
</evidence>
<reference evidence="2" key="1">
    <citation type="submission" date="2023-07" db="EMBL/GenBank/DDBJ databases">
        <title>A chromosome-level genome assembly of Lolium multiflorum.</title>
        <authorList>
            <person name="Chen Y."/>
            <person name="Copetti D."/>
            <person name="Kolliker R."/>
            <person name="Studer B."/>
        </authorList>
    </citation>
    <scope>NUCLEOTIDE SEQUENCE</scope>
    <source>
        <strain evidence="2">02402/16</strain>
        <tissue evidence="2">Leaf</tissue>
    </source>
</reference>
<accession>A0AAD8WLY8</accession>
<evidence type="ECO:0000313" key="2">
    <source>
        <dbReference type="EMBL" id="KAK1665273.1"/>
    </source>
</evidence>
<dbReference type="GO" id="GO:0015074">
    <property type="term" value="P:DNA integration"/>
    <property type="evidence" value="ECO:0007669"/>
    <property type="project" value="InterPro"/>
</dbReference>
<protein>
    <recommendedName>
        <fullName evidence="1">Integrase catalytic domain-containing protein</fullName>
    </recommendedName>
</protein>
<dbReference type="AlphaFoldDB" id="A0AAD8WLY8"/>
<keyword evidence="3" id="KW-1185">Reference proteome</keyword>
<dbReference type="InterPro" id="IPR039537">
    <property type="entry name" value="Retrotran_Ty1/copia-like"/>
</dbReference>
<comment type="caution">
    <text evidence="2">The sequence shown here is derived from an EMBL/GenBank/DDBJ whole genome shotgun (WGS) entry which is preliminary data.</text>
</comment>
<dbReference type="Proteomes" id="UP001231189">
    <property type="component" value="Unassembled WGS sequence"/>
</dbReference>
<dbReference type="EMBL" id="JAUUTY010000003">
    <property type="protein sequence ID" value="KAK1665273.1"/>
    <property type="molecule type" value="Genomic_DNA"/>
</dbReference>
<dbReference type="PROSITE" id="PS50994">
    <property type="entry name" value="INTEGRASE"/>
    <property type="match status" value="1"/>
</dbReference>
<name>A0AAD8WLY8_LOLMU</name>
<dbReference type="PANTHER" id="PTHR42648:SF25">
    <property type="entry name" value="RNA-DIRECTED DNA POLYMERASE"/>
    <property type="match status" value="1"/>
</dbReference>
<dbReference type="SUPFAM" id="SSF53098">
    <property type="entry name" value="Ribonuclease H-like"/>
    <property type="match status" value="1"/>
</dbReference>
<dbReference type="InterPro" id="IPR001584">
    <property type="entry name" value="Integrase_cat-core"/>
</dbReference>
<dbReference type="PANTHER" id="PTHR42648">
    <property type="entry name" value="TRANSPOSASE, PUTATIVE-RELATED"/>
    <property type="match status" value="1"/>
</dbReference>
<dbReference type="InterPro" id="IPR036397">
    <property type="entry name" value="RNaseH_sf"/>
</dbReference>
<gene>
    <name evidence="2" type="ORF">QYE76_053432</name>
</gene>